<evidence type="ECO:0000256" key="2">
    <source>
        <dbReference type="SAM" id="MobiDB-lite"/>
    </source>
</evidence>
<sequence length="98" mass="10242">MPSHDAASQKDAHAQDAQSSNPQPRTEQELSQAFRDLARGEQTAAALEANLTSLESKLDELLASFMSKAGEDPQATNGADRKEGGGTGAQGGKNMADK</sequence>
<feature type="coiled-coil region" evidence="1">
    <location>
        <begin position="37"/>
        <end position="64"/>
    </location>
</feature>
<feature type="region of interest" description="Disordered" evidence="2">
    <location>
        <begin position="1"/>
        <end position="37"/>
    </location>
</feature>
<gene>
    <name evidence="3" type="ORF">VSDG_02262</name>
</gene>
<keyword evidence="1" id="KW-0175">Coiled coil</keyword>
<proteinExistence type="predicted"/>
<name>A0A423WDJ5_CYTCH</name>
<accession>A0A423WDJ5</accession>
<evidence type="ECO:0000313" key="4">
    <source>
        <dbReference type="Proteomes" id="UP000284375"/>
    </source>
</evidence>
<evidence type="ECO:0000313" key="3">
    <source>
        <dbReference type="EMBL" id="ROW01487.1"/>
    </source>
</evidence>
<feature type="compositionally biased region" description="Polar residues" evidence="2">
    <location>
        <begin position="16"/>
        <end position="31"/>
    </location>
</feature>
<reference evidence="3 4" key="1">
    <citation type="submission" date="2015-09" db="EMBL/GenBank/DDBJ databases">
        <title>Host preference determinants of Valsa canker pathogens revealed by comparative genomics.</title>
        <authorList>
            <person name="Yin Z."/>
            <person name="Huang L."/>
        </authorList>
    </citation>
    <scope>NUCLEOTIDE SEQUENCE [LARGE SCALE GENOMIC DNA]</scope>
    <source>
        <strain evidence="3 4">YSFL</strain>
    </source>
</reference>
<dbReference type="AlphaFoldDB" id="A0A423WDJ5"/>
<protein>
    <submittedName>
        <fullName evidence="3">Uncharacterized protein</fullName>
    </submittedName>
</protein>
<evidence type="ECO:0000256" key="1">
    <source>
        <dbReference type="SAM" id="Coils"/>
    </source>
</evidence>
<feature type="region of interest" description="Disordered" evidence="2">
    <location>
        <begin position="68"/>
        <end position="98"/>
    </location>
</feature>
<organism evidence="3 4">
    <name type="scientific">Cytospora chrysosperma</name>
    <name type="common">Cytospora canker fungus</name>
    <name type="synonym">Sphaeria chrysosperma</name>
    <dbReference type="NCBI Taxonomy" id="252740"/>
    <lineage>
        <taxon>Eukaryota</taxon>
        <taxon>Fungi</taxon>
        <taxon>Dikarya</taxon>
        <taxon>Ascomycota</taxon>
        <taxon>Pezizomycotina</taxon>
        <taxon>Sordariomycetes</taxon>
        <taxon>Sordariomycetidae</taxon>
        <taxon>Diaporthales</taxon>
        <taxon>Cytosporaceae</taxon>
        <taxon>Cytospora</taxon>
    </lineage>
</organism>
<dbReference type="Proteomes" id="UP000284375">
    <property type="component" value="Unassembled WGS sequence"/>
</dbReference>
<dbReference type="EMBL" id="LJZO01000006">
    <property type="protein sequence ID" value="ROW01487.1"/>
    <property type="molecule type" value="Genomic_DNA"/>
</dbReference>
<dbReference type="OrthoDB" id="5398685at2759"/>
<keyword evidence="4" id="KW-1185">Reference proteome</keyword>
<comment type="caution">
    <text evidence="3">The sequence shown here is derived from an EMBL/GenBank/DDBJ whole genome shotgun (WGS) entry which is preliminary data.</text>
</comment>